<dbReference type="RefSeq" id="WP_069680272.1">
    <property type="nucleotide sequence ID" value="NZ_CP017253.2"/>
</dbReference>
<sequence>MLTNNELVLFHGTNTVFDKIDLKRSKDKRDFGKGFYTTTLEAQSKSWAQNMFIRYGGSGIYVMKFKLKDISDLKVKEFKGLDEEWLNMIKNNRLNGGIQHDYDVVIGPVADDNTMRTVALYVEGIYNESMAIEQLKFSKLNNQVSLHTVRALSKLEFLGRDEYDKQIFI</sequence>
<evidence type="ECO:0000313" key="2">
    <source>
        <dbReference type="Proteomes" id="UP000094652"/>
    </source>
</evidence>
<organism evidence="1 2">
    <name type="scientific">Clostridium taeniosporum</name>
    <dbReference type="NCBI Taxonomy" id="394958"/>
    <lineage>
        <taxon>Bacteria</taxon>
        <taxon>Bacillati</taxon>
        <taxon>Bacillota</taxon>
        <taxon>Clostridia</taxon>
        <taxon>Eubacteriales</taxon>
        <taxon>Clostridiaceae</taxon>
        <taxon>Clostridium</taxon>
    </lineage>
</organism>
<dbReference type="EMBL" id="CP017253">
    <property type="protein sequence ID" value="AOR24135.1"/>
    <property type="molecule type" value="Genomic_DNA"/>
</dbReference>
<proteinExistence type="predicted"/>
<dbReference type="InterPro" id="IPR025051">
    <property type="entry name" value="DUF3990"/>
</dbReference>
<reference evidence="2" key="1">
    <citation type="submission" date="2016-09" db="EMBL/GenBank/DDBJ databases">
        <title>Genomics of Clostridium taeniosporum, an organism which forms endospores with ribbon-like appendages.</title>
        <authorList>
            <person name="Walker J.R."/>
        </authorList>
    </citation>
    <scope>NUCLEOTIDE SEQUENCE [LARGE SCALE GENOMIC DNA]</scope>
    <source>
        <strain evidence="2">1/k</strain>
    </source>
</reference>
<name>A0A1D7XLA6_9CLOT</name>
<dbReference type="Pfam" id="PF13151">
    <property type="entry name" value="DUF3990"/>
    <property type="match status" value="1"/>
</dbReference>
<gene>
    <name evidence="1" type="ORF">BGI42_10515</name>
</gene>
<dbReference type="Proteomes" id="UP000094652">
    <property type="component" value="Chromosome"/>
</dbReference>
<dbReference type="KEGG" id="ctae:BGI42_10515"/>
<evidence type="ECO:0000313" key="1">
    <source>
        <dbReference type="EMBL" id="AOR24135.1"/>
    </source>
</evidence>
<dbReference type="STRING" id="394958.BGI42_10515"/>
<keyword evidence="2" id="KW-1185">Reference proteome</keyword>
<dbReference type="OrthoDB" id="9813772at2"/>
<dbReference type="AlphaFoldDB" id="A0A1D7XLA6"/>
<protein>
    <submittedName>
        <fullName evidence="1">DUF3990 domain-containing protein</fullName>
    </submittedName>
</protein>
<accession>A0A1D7XLA6</accession>